<dbReference type="OrthoDB" id="8265479at2"/>
<evidence type="ECO:0000313" key="2">
    <source>
        <dbReference type="Proteomes" id="UP000316030"/>
    </source>
</evidence>
<proteinExistence type="predicted"/>
<evidence type="ECO:0000313" key="1">
    <source>
        <dbReference type="EMBL" id="SMO98937.1"/>
    </source>
</evidence>
<sequence>MAALTFPLSVASFFGKLRVQDVRFQDAEPQQVDRTANGTVLKASLGEPVWRGTVRLANDANFHRGAETEALLSLASRAGASFLIYDPRKSFPKLDPTGSILGATVPSLSAIDADRRRLSLSGLPSGYTMSPGDLLGWQYGSSPVRYAYHRIVVGAVANGSGNTGLMEVTPTIPVAATAGAAVSLIRPVMKAVMQPDPDYGGGGRRGVLGASFGFSQTLR</sequence>
<dbReference type="AlphaFoldDB" id="A0A521FRS4"/>
<protein>
    <submittedName>
        <fullName evidence="1">Uncharacterized protein</fullName>
    </submittedName>
</protein>
<dbReference type="RefSeq" id="WP_142494958.1">
    <property type="nucleotide sequence ID" value="NZ_FXTO01000048.1"/>
</dbReference>
<gene>
    <name evidence="1" type="ORF">SAMN06265173_1484</name>
</gene>
<reference evidence="1 2" key="1">
    <citation type="submission" date="2017-05" db="EMBL/GenBank/DDBJ databases">
        <authorList>
            <person name="Varghese N."/>
            <person name="Submissions S."/>
        </authorList>
    </citation>
    <scope>NUCLEOTIDE SEQUENCE [LARGE SCALE GENOMIC DNA]</scope>
    <source>
        <strain evidence="1 2">DSM 29506</strain>
    </source>
</reference>
<name>A0A521FRS4_9RHOB</name>
<dbReference type="EMBL" id="FXTO01000048">
    <property type="protein sequence ID" value="SMO98937.1"/>
    <property type="molecule type" value="Genomic_DNA"/>
</dbReference>
<organism evidence="1 2">
    <name type="scientific">Thalassovita litoralis</name>
    <dbReference type="NCBI Taxonomy" id="1010611"/>
    <lineage>
        <taxon>Bacteria</taxon>
        <taxon>Pseudomonadati</taxon>
        <taxon>Pseudomonadota</taxon>
        <taxon>Alphaproteobacteria</taxon>
        <taxon>Rhodobacterales</taxon>
        <taxon>Roseobacteraceae</taxon>
        <taxon>Thalassovita</taxon>
    </lineage>
</organism>
<accession>A0A521FRS4</accession>
<dbReference type="Proteomes" id="UP000316030">
    <property type="component" value="Unassembled WGS sequence"/>
</dbReference>
<keyword evidence="2" id="KW-1185">Reference proteome</keyword>